<evidence type="ECO:0000313" key="3">
    <source>
        <dbReference type="EMBL" id="OHW62180.1"/>
    </source>
</evidence>
<gene>
    <name evidence="3" type="ORF">EUAN_12490</name>
</gene>
<evidence type="ECO:0000256" key="2">
    <source>
        <dbReference type="ARBA" id="ARBA00023219"/>
    </source>
</evidence>
<reference evidence="3 4" key="1">
    <citation type="submission" date="2016-09" db="EMBL/GenBank/DDBJ databases">
        <title>Genome sequence of Eubacterium angustum.</title>
        <authorList>
            <person name="Poehlein A."/>
            <person name="Daniel R."/>
        </authorList>
    </citation>
    <scope>NUCLEOTIDE SEQUENCE [LARGE SCALE GENOMIC DNA]</scope>
    <source>
        <strain evidence="3 4">DSM 1989</strain>
    </source>
</reference>
<comment type="caution">
    <text evidence="3">The sequence shown here is derived from an EMBL/GenBank/DDBJ whole genome shotgun (WGS) entry which is preliminary data.</text>
</comment>
<dbReference type="EMBL" id="MKIE01000004">
    <property type="protein sequence ID" value="OHW62180.1"/>
    <property type="molecule type" value="Genomic_DNA"/>
</dbReference>
<accession>A0A1S1V6Y3</accession>
<evidence type="ECO:0000256" key="1">
    <source>
        <dbReference type="ARBA" id="ARBA00022612"/>
    </source>
</evidence>
<dbReference type="Proteomes" id="UP000180254">
    <property type="component" value="Unassembled WGS sequence"/>
</dbReference>
<organism evidence="3 4">
    <name type="scientific">Andreesenia angusta</name>
    <dbReference type="NCBI Taxonomy" id="39480"/>
    <lineage>
        <taxon>Bacteria</taxon>
        <taxon>Bacillati</taxon>
        <taxon>Bacillota</taxon>
        <taxon>Tissierellia</taxon>
        <taxon>Tissierellales</taxon>
        <taxon>Gottschalkiaceae</taxon>
        <taxon>Andreesenia</taxon>
    </lineage>
</organism>
<proteinExistence type="predicted"/>
<dbReference type="Gene3D" id="1.10.10.1400">
    <property type="entry name" value="Terminase, small subunit, N-terminal DNA-binding domain, HTH motif"/>
    <property type="match status" value="1"/>
</dbReference>
<sequence>MNREKGTRKGVFFRVEKWGGGVKTQKFNEKQRTFITEYLKDKNATQAAIRAGYSEKTAYSQGQRLLKKVEIKSAIDNLLEEIRESNIAEAKEIEEFLSLMMRGEIQEDAVVVESLGDFESKARIIKKQASAKDRIKAAELLGKRYGIFTDKLDVSGELGVQILDDIEDE</sequence>
<dbReference type="Pfam" id="PF03592">
    <property type="entry name" value="Terminase_2"/>
    <property type="match status" value="1"/>
</dbReference>
<dbReference type="InterPro" id="IPR005335">
    <property type="entry name" value="Terminase_ssu"/>
</dbReference>
<dbReference type="InterPro" id="IPR052404">
    <property type="entry name" value="SPP1-like_terminase"/>
</dbReference>
<keyword evidence="1" id="KW-1188">Viral release from host cell</keyword>
<dbReference type="PANTHER" id="PTHR41328">
    <property type="entry name" value="TERMINASE SMALL SUBUNIT-RELATED"/>
    <property type="match status" value="1"/>
</dbReference>
<keyword evidence="4" id="KW-1185">Reference proteome</keyword>
<dbReference type="AlphaFoldDB" id="A0A1S1V6Y3"/>
<keyword evidence="2" id="KW-0231">Viral genome packaging</keyword>
<dbReference type="RefSeq" id="WP_211266297.1">
    <property type="nucleotide sequence ID" value="NZ_MKIE01000004.1"/>
</dbReference>
<dbReference type="STRING" id="39480.EUAN_12490"/>
<dbReference type="Gene3D" id="6.10.140.2160">
    <property type="match status" value="1"/>
</dbReference>
<protein>
    <submittedName>
        <fullName evidence="3">Terminase small subunit</fullName>
    </submittedName>
</protein>
<dbReference type="InterPro" id="IPR038713">
    <property type="entry name" value="Terminase_Gp1_N_sf"/>
</dbReference>
<name>A0A1S1V6Y3_9FIRM</name>
<evidence type="ECO:0000313" key="4">
    <source>
        <dbReference type="Proteomes" id="UP000180254"/>
    </source>
</evidence>
<dbReference type="GO" id="GO:0051276">
    <property type="term" value="P:chromosome organization"/>
    <property type="evidence" value="ECO:0007669"/>
    <property type="project" value="InterPro"/>
</dbReference>
<dbReference type="PANTHER" id="PTHR41328:SF2">
    <property type="entry name" value="TERMINASE SMALL SUBUNIT"/>
    <property type="match status" value="1"/>
</dbReference>